<feature type="transmembrane region" description="Helical" evidence="9">
    <location>
        <begin position="119"/>
        <end position="142"/>
    </location>
</feature>
<dbReference type="EMBL" id="UFTA01000002">
    <property type="protein sequence ID" value="SUU92258.1"/>
    <property type="molecule type" value="Genomic_DNA"/>
</dbReference>
<comment type="caution">
    <text evidence="9">Lacks conserved residue(s) required for the propagation of feature annotation.</text>
</comment>
<keyword evidence="12" id="KW-0449">Lipoprotein</keyword>
<comment type="similarity">
    <text evidence="1 9 10">Belongs to the peptidase A8 family.</text>
</comment>
<dbReference type="PANTHER" id="PTHR33695">
    <property type="entry name" value="LIPOPROTEIN SIGNAL PEPTIDASE"/>
    <property type="match status" value="1"/>
</dbReference>
<dbReference type="HAMAP" id="MF_00161">
    <property type="entry name" value="LspA"/>
    <property type="match status" value="1"/>
</dbReference>
<evidence type="ECO:0000256" key="7">
    <source>
        <dbReference type="ARBA" id="ARBA00022989"/>
    </source>
</evidence>
<dbReference type="OrthoDB" id="9810259at2"/>
<evidence type="ECO:0000256" key="1">
    <source>
        <dbReference type="ARBA" id="ARBA00006139"/>
    </source>
</evidence>
<keyword evidence="8 9" id="KW-0472">Membrane</keyword>
<dbReference type="PRINTS" id="PR00781">
    <property type="entry name" value="LIPOSIGPTASE"/>
</dbReference>
<evidence type="ECO:0000313" key="12">
    <source>
        <dbReference type="EMBL" id="SUU92258.1"/>
    </source>
</evidence>
<feature type="active site" evidence="9">
    <location>
        <position position="109"/>
    </location>
</feature>
<evidence type="ECO:0000256" key="2">
    <source>
        <dbReference type="ARBA" id="ARBA00022475"/>
    </source>
</evidence>
<organism evidence="11 13">
    <name type="scientific">Anaerococcus octavius</name>
    <dbReference type="NCBI Taxonomy" id="54007"/>
    <lineage>
        <taxon>Bacteria</taxon>
        <taxon>Bacillati</taxon>
        <taxon>Bacillota</taxon>
        <taxon>Tissierellia</taxon>
        <taxon>Tissierellales</taxon>
        <taxon>Peptoniphilaceae</taxon>
        <taxon>Anaerococcus</taxon>
    </lineage>
</organism>
<dbReference type="Pfam" id="PF01252">
    <property type="entry name" value="Peptidase_A8"/>
    <property type="match status" value="1"/>
</dbReference>
<dbReference type="GO" id="GO:0005886">
    <property type="term" value="C:plasma membrane"/>
    <property type="evidence" value="ECO:0007669"/>
    <property type="project" value="UniProtKB-SubCell"/>
</dbReference>
<sequence>MTYIIIIVLGLIIDRLTKTYAINNLIDNPYKGSIFNFTYLENRGAAFGILQDRRIFFIILTLAIVCALVYYFLKNYKKNPKLLNVALTMIITGAIGNFYDRLFQGYVVDFIEFAFVDFPVFNVADIFVTVGSILMIIYLIFFEEREKV</sequence>
<evidence type="ECO:0000256" key="9">
    <source>
        <dbReference type="HAMAP-Rule" id="MF_00161"/>
    </source>
</evidence>
<dbReference type="GO" id="GO:0006508">
    <property type="term" value="P:proteolysis"/>
    <property type="evidence" value="ECO:0007669"/>
    <property type="project" value="UniProtKB-KW"/>
</dbReference>
<dbReference type="RefSeq" id="WP_101540034.1">
    <property type="nucleotide sequence ID" value="NZ_CALTZC010000010.1"/>
</dbReference>
<feature type="active site" evidence="9">
    <location>
        <position position="125"/>
    </location>
</feature>
<feature type="transmembrane region" description="Helical" evidence="9">
    <location>
        <begin position="55"/>
        <end position="73"/>
    </location>
</feature>
<evidence type="ECO:0000256" key="8">
    <source>
        <dbReference type="ARBA" id="ARBA00023136"/>
    </source>
</evidence>
<dbReference type="InterPro" id="IPR001872">
    <property type="entry name" value="Peptidase_A8"/>
</dbReference>
<comment type="pathway">
    <text evidence="9">Protein modification; lipoprotein biosynthesis (signal peptide cleavage).</text>
</comment>
<reference evidence="12 14" key="2">
    <citation type="submission" date="2018-06" db="EMBL/GenBank/DDBJ databases">
        <authorList>
            <consortium name="Pathogen Informatics"/>
            <person name="Doyle S."/>
        </authorList>
    </citation>
    <scope>NUCLEOTIDE SEQUENCE [LARGE SCALE GENOMIC DNA]</scope>
    <source>
        <strain evidence="12 14">NCTC9810</strain>
    </source>
</reference>
<keyword evidence="7 9" id="KW-1133">Transmembrane helix</keyword>
<proteinExistence type="inferred from homology"/>
<dbReference type="UniPathway" id="UPA00665"/>
<keyword evidence="5 9" id="KW-0064">Aspartyl protease</keyword>
<evidence type="ECO:0000313" key="11">
    <source>
        <dbReference type="EMBL" id="PKZ16935.1"/>
    </source>
</evidence>
<dbReference type="Proteomes" id="UP000234335">
    <property type="component" value="Unassembled WGS sequence"/>
</dbReference>
<name>A0A2I1M9X1_9FIRM</name>
<keyword evidence="4 9" id="KW-0812">Transmembrane</keyword>
<evidence type="ECO:0000256" key="4">
    <source>
        <dbReference type="ARBA" id="ARBA00022692"/>
    </source>
</evidence>
<protein>
    <recommendedName>
        <fullName evidence="9">Lipoprotein signal peptidase</fullName>
        <ecNumber evidence="9">3.4.23.36</ecNumber>
    </recommendedName>
    <alternativeName>
        <fullName evidence="9">Prolipoprotein signal peptidase</fullName>
    </alternativeName>
    <alternativeName>
        <fullName evidence="9">Signal peptidase II</fullName>
        <shortName evidence="9">SPase II</shortName>
    </alternativeName>
</protein>
<dbReference type="NCBIfam" id="TIGR00077">
    <property type="entry name" value="lspA"/>
    <property type="match status" value="1"/>
</dbReference>
<evidence type="ECO:0000256" key="10">
    <source>
        <dbReference type="RuleBase" id="RU004181"/>
    </source>
</evidence>
<keyword evidence="6 9" id="KW-0378">Hydrolase</keyword>
<keyword evidence="13" id="KW-1185">Reference proteome</keyword>
<evidence type="ECO:0000256" key="5">
    <source>
        <dbReference type="ARBA" id="ARBA00022750"/>
    </source>
</evidence>
<dbReference type="PANTHER" id="PTHR33695:SF1">
    <property type="entry name" value="LIPOPROTEIN SIGNAL PEPTIDASE"/>
    <property type="match status" value="1"/>
</dbReference>
<accession>A0A2I1M9X1</accession>
<dbReference type="EC" id="3.4.23.36" evidence="9"/>
<reference evidence="11 13" key="1">
    <citation type="submission" date="2017-12" db="EMBL/GenBank/DDBJ databases">
        <title>Phylogenetic diversity of female urinary microbiome.</title>
        <authorList>
            <person name="Thomas-White K."/>
            <person name="Wolfe A.J."/>
        </authorList>
    </citation>
    <scope>NUCLEOTIDE SEQUENCE [LARGE SCALE GENOMIC DNA]</scope>
    <source>
        <strain evidence="11 13">UMB0119</strain>
    </source>
</reference>
<evidence type="ECO:0000256" key="6">
    <source>
        <dbReference type="ARBA" id="ARBA00022801"/>
    </source>
</evidence>
<keyword evidence="2 9" id="KW-1003">Cell membrane</keyword>
<comment type="catalytic activity">
    <reaction evidence="9">
        <text>Release of signal peptides from bacterial membrane prolipoproteins. Hydrolyzes -Xaa-Yaa-Zaa-|-(S,diacylglyceryl)Cys-, in which Xaa is hydrophobic (preferably Leu), and Yaa (Ala or Ser) and Zaa (Gly or Ala) have small, neutral side chains.</text>
        <dbReference type="EC" id="3.4.23.36"/>
    </reaction>
</comment>
<evidence type="ECO:0000313" key="14">
    <source>
        <dbReference type="Proteomes" id="UP000255124"/>
    </source>
</evidence>
<dbReference type="Proteomes" id="UP000255124">
    <property type="component" value="Unassembled WGS sequence"/>
</dbReference>
<evidence type="ECO:0000256" key="3">
    <source>
        <dbReference type="ARBA" id="ARBA00022670"/>
    </source>
</evidence>
<comment type="subcellular location">
    <subcellularLocation>
        <location evidence="9">Cell membrane</location>
        <topology evidence="9">Multi-pass membrane protein</topology>
    </subcellularLocation>
</comment>
<dbReference type="AlphaFoldDB" id="A0A2I1M9X1"/>
<gene>
    <name evidence="9 11" type="primary">lspA</name>
    <name evidence="11" type="ORF">CYJ34_03880</name>
    <name evidence="12" type="ORF">NCTC9810_00584</name>
</gene>
<feature type="transmembrane region" description="Helical" evidence="9">
    <location>
        <begin position="82"/>
        <end position="99"/>
    </location>
</feature>
<keyword evidence="3 9" id="KW-0645">Protease</keyword>
<evidence type="ECO:0000313" key="13">
    <source>
        <dbReference type="Proteomes" id="UP000234335"/>
    </source>
</evidence>
<comment type="function">
    <text evidence="9">This protein specifically catalyzes the removal of signal peptides from prolipoproteins.</text>
</comment>
<dbReference type="EMBL" id="PKGS01000002">
    <property type="protein sequence ID" value="PKZ16935.1"/>
    <property type="molecule type" value="Genomic_DNA"/>
</dbReference>
<dbReference type="GO" id="GO:0004190">
    <property type="term" value="F:aspartic-type endopeptidase activity"/>
    <property type="evidence" value="ECO:0007669"/>
    <property type="project" value="UniProtKB-UniRule"/>
</dbReference>